<dbReference type="SUPFAM" id="SSF54427">
    <property type="entry name" value="NTF2-like"/>
    <property type="match status" value="1"/>
</dbReference>
<dbReference type="Gene3D" id="3.10.450.50">
    <property type="match status" value="1"/>
</dbReference>
<gene>
    <name evidence="1" type="ORF">AAJCM20276_04030</name>
</gene>
<protein>
    <recommendedName>
        <fullName evidence="3">Ester cyclase</fullName>
    </recommendedName>
</protein>
<evidence type="ECO:0000313" key="2">
    <source>
        <dbReference type="Proteomes" id="UP000515220"/>
    </source>
</evidence>
<dbReference type="InterPro" id="IPR032710">
    <property type="entry name" value="NTF2-like_dom_sf"/>
</dbReference>
<dbReference type="Pfam" id="PF07366">
    <property type="entry name" value="SnoaL"/>
    <property type="match status" value="1"/>
</dbReference>
<dbReference type="InterPro" id="IPR009959">
    <property type="entry name" value="Cyclase_SnoaL-like"/>
</dbReference>
<dbReference type="GO" id="GO:0030638">
    <property type="term" value="P:polyketide metabolic process"/>
    <property type="evidence" value="ECO:0007669"/>
    <property type="project" value="InterPro"/>
</dbReference>
<name>A0A6S6PEJ9_ACEAC</name>
<accession>A0A6S6PEJ9</accession>
<evidence type="ECO:0000313" key="1">
    <source>
        <dbReference type="EMBL" id="BCI65779.1"/>
    </source>
</evidence>
<dbReference type="EMBL" id="AP023326">
    <property type="protein sequence ID" value="BCI65779.1"/>
    <property type="molecule type" value="Genomic_DNA"/>
</dbReference>
<dbReference type="PANTHER" id="PTHR38436">
    <property type="entry name" value="POLYKETIDE CYCLASE SNOAL-LIKE DOMAIN"/>
    <property type="match status" value="1"/>
</dbReference>
<sequence length="162" mass="17964">MEKPANAAPIPKNFTMKELKMRDDFLIEKNKQVVLDFNMQVIVAGNRDAFDALMRRDFVNRSAPPGAPDGPESMWNTFENILRPALGNLTVDIHDQIAEGDKVTTRKTINGAHIGPFMGVSATGKPVTINVIDIVRVEQGRYAEHWGINDLASVLARLRNPA</sequence>
<organism evidence="1 2">
    <name type="scientific">Acetobacter aceti</name>
    <dbReference type="NCBI Taxonomy" id="435"/>
    <lineage>
        <taxon>Bacteria</taxon>
        <taxon>Pseudomonadati</taxon>
        <taxon>Pseudomonadota</taxon>
        <taxon>Alphaproteobacteria</taxon>
        <taxon>Acetobacterales</taxon>
        <taxon>Acetobacteraceae</taxon>
        <taxon>Acetobacter</taxon>
        <taxon>Acetobacter subgen. Acetobacter</taxon>
    </lineage>
</organism>
<evidence type="ECO:0008006" key="3">
    <source>
        <dbReference type="Google" id="ProtNLM"/>
    </source>
</evidence>
<reference evidence="1 2" key="1">
    <citation type="submission" date="2020-07" db="EMBL/GenBank/DDBJ databases">
        <title>Complete Genome Sequence of an acetic acid bacterium, Acetobacter aceti JCM20276.</title>
        <authorList>
            <person name="Hirose Y."/>
            <person name="Mihara H."/>
        </authorList>
    </citation>
    <scope>NUCLEOTIDE SEQUENCE [LARGE SCALE GENOMIC DNA]</scope>
    <source>
        <strain evidence="1 2">JCM20276</strain>
    </source>
</reference>
<dbReference type="PANTHER" id="PTHR38436:SF1">
    <property type="entry name" value="ESTER CYCLASE"/>
    <property type="match status" value="1"/>
</dbReference>
<proteinExistence type="predicted"/>
<dbReference type="Proteomes" id="UP000515220">
    <property type="component" value="Chromosome"/>
</dbReference>
<dbReference type="AlphaFoldDB" id="A0A6S6PEJ9"/>